<evidence type="ECO:0000313" key="2">
    <source>
        <dbReference type="Proteomes" id="UP000799640"/>
    </source>
</evidence>
<name>A0A6G1HWV9_9PEZI</name>
<sequence>MRVASCCLDSEPSTQHARRKPKCYPIAPLPAAPFSLGWGPAPSPLKLHIIISTRTGN</sequence>
<accession>A0A6G1HWV9</accession>
<dbReference type="Proteomes" id="UP000799640">
    <property type="component" value="Unassembled WGS sequence"/>
</dbReference>
<gene>
    <name evidence="1" type="ORF">EJ06DRAFT_530402</name>
</gene>
<proteinExistence type="predicted"/>
<protein>
    <submittedName>
        <fullName evidence="1">Uncharacterized protein</fullName>
    </submittedName>
</protein>
<keyword evidence="2" id="KW-1185">Reference proteome</keyword>
<evidence type="ECO:0000313" key="1">
    <source>
        <dbReference type="EMBL" id="KAF2400424.1"/>
    </source>
</evidence>
<dbReference type="EMBL" id="ML996695">
    <property type="protein sequence ID" value="KAF2400424.1"/>
    <property type="molecule type" value="Genomic_DNA"/>
</dbReference>
<dbReference type="AlphaFoldDB" id="A0A6G1HWV9"/>
<reference evidence="1" key="1">
    <citation type="journal article" date="2020" name="Stud. Mycol.">
        <title>101 Dothideomycetes genomes: a test case for predicting lifestyles and emergence of pathogens.</title>
        <authorList>
            <person name="Haridas S."/>
            <person name="Albert R."/>
            <person name="Binder M."/>
            <person name="Bloem J."/>
            <person name="Labutti K."/>
            <person name="Salamov A."/>
            <person name="Andreopoulos B."/>
            <person name="Baker S."/>
            <person name="Barry K."/>
            <person name="Bills G."/>
            <person name="Bluhm B."/>
            <person name="Cannon C."/>
            <person name="Castanera R."/>
            <person name="Culley D."/>
            <person name="Daum C."/>
            <person name="Ezra D."/>
            <person name="Gonzalez J."/>
            <person name="Henrissat B."/>
            <person name="Kuo A."/>
            <person name="Liang C."/>
            <person name="Lipzen A."/>
            <person name="Lutzoni F."/>
            <person name="Magnuson J."/>
            <person name="Mondo S."/>
            <person name="Nolan M."/>
            <person name="Ohm R."/>
            <person name="Pangilinan J."/>
            <person name="Park H.-J."/>
            <person name="Ramirez L."/>
            <person name="Alfaro M."/>
            <person name="Sun H."/>
            <person name="Tritt A."/>
            <person name="Yoshinaga Y."/>
            <person name="Zwiers L.-H."/>
            <person name="Turgeon B."/>
            <person name="Goodwin S."/>
            <person name="Spatafora J."/>
            <person name="Crous P."/>
            <person name="Grigoriev I."/>
        </authorList>
    </citation>
    <scope>NUCLEOTIDE SEQUENCE</scope>
    <source>
        <strain evidence="1">CBS 262.69</strain>
    </source>
</reference>
<organism evidence="1 2">
    <name type="scientific">Trichodelitschia bisporula</name>
    <dbReference type="NCBI Taxonomy" id="703511"/>
    <lineage>
        <taxon>Eukaryota</taxon>
        <taxon>Fungi</taxon>
        <taxon>Dikarya</taxon>
        <taxon>Ascomycota</taxon>
        <taxon>Pezizomycotina</taxon>
        <taxon>Dothideomycetes</taxon>
        <taxon>Dothideomycetes incertae sedis</taxon>
        <taxon>Phaeotrichales</taxon>
        <taxon>Phaeotrichaceae</taxon>
        <taxon>Trichodelitschia</taxon>
    </lineage>
</organism>